<comment type="similarity">
    <text evidence="2">Belongs to the cyclophilin-type PPIase family.</text>
</comment>
<reference evidence="8" key="2">
    <citation type="submission" date="2023-05" db="EMBL/GenBank/DDBJ databases">
        <authorList>
            <person name="Schelkunov M.I."/>
        </authorList>
    </citation>
    <scope>NUCLEOTIDE SEQUENCE</scope>
    <source>
        <strain evidence="8">Hsosn_3</strain>
        <tissue evidence="8">Leaf</tissue>
    </source>
</reference>
<feature type="compositionally biased region" description="Low complexity" evidence="6">
    <location>
        <begin position="502"/>
        <end position="519"/>
    </location>
</feature>
<dbReference type="InterPro" id="IPR002130">
    <property type="entry name" value="Cyclophilin-type_PPIase_dom"/>
</dbReference>
<reference evidence="8" key="1">
    <citation type="submission" date="2023-02" db="EMBL/GenBank/DDBJ databases">
        <title>Genome of toxic invasive species Heracleum sosnowskyi carries increased number of genes despite the absence of recent whole-genome duplications.</title>
        <authorList>
            <person name="Schelkunov M."/>
            <person name="Shtratnikova V."/>
            <person name="Makarenko M."/>
            <person name="Klepikova A."/>
            <person name="Omelchenko D."/>
            <person name="Novikova G."/>
            <person name="Obukhova E."/>
            <person name="Bogdanov V."/>
            <person name="Penin A."/>
            <person name="Logacheva M."/>
        </authorList>
    </citation>
    <scope>NUCLEOTIDE SEQUENCE</scope>
    <source>
        <strain evidence="8">Hsosn_3</strain>
        <tissue evidence="8">Leaf</tissue>
    </source>
</reference>
<feature type="compositionally biased region" description="Low complexity" evidence="6">
    <location>
        <begin position="741"/>
        <end position="753"/>
    </location>
</feature>
<feature type="compositionally biased region" description="Basic and acidic residues" evidence="6">
    <location>
        <begin position="383"/>
        <end position="404"/>
    </location>
</feature>
<feature type="compositionally biased region" description="Polar residues" evidence="6">
    <location>
        <begin position="410"/>
        <end position="427"/>
    </location>
</feature>
<evidence type="ECO:0000256" key="4">
    <source>
        <dbReference type="ARBA" id="ARBA00023110"/>
    </source>
</evidence>
<evidence type="ECO:0000256" key="5">
    <source>
        <dbReference type="ARBA" id="ARBA00023235"/>
    </source>
</evidence>
<dbReference type="EC" id="5.2.1.8" evidence="3"/>
<dbReference type="AlphaFoldDB" id="A0AAD8MKD4"/>
<feature type="region of interest" description="Disordered" evidence="6">
    <location>
        <begin position="175"/>
        <end position="769"/>
    </location>
</feature>
<feature type="compositionally biased region" description="Basic residues" evidence="6">
    <location>
        <begin position="520"/>
        <end position="534"/>
    </location>
</feature>
<feature type="compositionally biased region" description="Basic residues" evidence="6">
    <location>
        <begin position="266"/>
        <end position="304"/>
    </location>
</feature>
<dbReference type="PROSITE" id="PS50072">
    <property type="entry name" value="CSA_PPIASE_2"/>
    <property type="match status" value="1"/>
</dbReference>
<dbReference type="Gene3D" id="2.40.100.10">
    <property type="entry name" value="Cyclophilin-like"/>
    <property type="match status" value="1"/>
</dbReference>
<dbReference type="Pfam" id="PF00160">
    <property type="entry name" value="Pro_isomerase"/>
    <property type="match status" value="1"/>
</dbReference>
<dbReference type="InterPro" id="IPR029000">
    <property type="entry name" value="Cyclophilin-like_dom_sf"/>
</dbReference>
<keyword evidence="5 8" id="KW-0413">Isomerase</keyword>
<feature type="compositionally biased region" description="Basic residues" evidence="6">
    <location>
        <begin position="673"/>
        <end position="702"/>
    </location>
</feature>
<dbReference type="SUPFAM" id="SSF50891">
    <property type="entry name" value="Cyclophilin-like"/>
    <property type="match status" value="1"/>
</dbReference>
<dbReference type="GO" id="GO:0003755">
    <property type="term" value="F:peptidyl-prolyl cis-trans isomerase activity"/>
    <property type="evidence" value="ECO:0007669"/>
    <property type="project" value="UniProtKB-KW"/>
</dbReference>
<feature type="compositionally biased region" description="Basic and acidic residues" evidence="6">
    <location>
        <begin position="346"/>
        <end position="364"/>
    </location>
</feature>
<evidence type="ECO:0000313" key="8">
    <source>
        <dbReference type="EMBL" id="KAK1375844.1"/>
    </source>
</evidence>
<evidence type="ECO:0000256" key="6">
    <source>
        <dbReference type="SAM" id="MobiDB-lite"/>
    </source>
</evidence>
<feature type="compositionally biased region" description="Low complexity" evidence="6">
    <location>
        <begin position="251"/>
        <end position="261"/>
    </location>
</feature>
<feature type="domain" description="PPIase cyclophilin-type" evidence="7">
    <location>
        <begin position="9"/>
        <end position="173"/>
    </location>
</feature>
<dbReference type="EMBL" id="JAUIZM010000007">
    <property type="protein sequence ID" value="KAK1375844.1"/>
    <property type="molecule type" value="Genomic_DNA"/>
</dbReference>
<dbReference type="PANTHER" id="PTHR11071:SF561">
    <property type="entry name" value="PEPTIDYL-PROLYL CIS-TRANS ISOMERASE D-RELATED"/>
    <property type="match status" value="1"/>
</dbReference>
<keyword evidence="4" id="KW-0697">Rotamase</keyword>
<feature type="compositionally biased region" description="Low complexity" evidence="6">
    <location>
        <begin position="430"/>
        <end position="488"/>
    </location>
</feature>
<evidence type="ECO:0000313" key="9">
    <source>
        <dbReference type="Proteomes" id="UP001237642"/>
    </source>
</evidence>
<gene>
    <name evidence="8" type="ORF">POM88_032037</name>
</gene>
<dbReference type="Proteomes" id="UP001237642">
    <property type="component" value="Unassembled WGS sequence"/>
</dbReference>
<keyword evidence="9" id="KW-1185">Reference proteome</keyword>
<organism evidence="8 9">
    <name type="scientific">Heracleum sosnowskyi</name>
    <dbReference type="NCBI Taxonomy" id="360622"/>
    <lineage>
        <taxon>Eukaryota</taxon>
        <taxon>Viridiplantae</taxon>
        <taxon>Streptophyta</taxon>
        <taxon>Embryophyta</taxon>
        <taxon>Tracheophyta</taxon>
        <taxon>Spermatophyta</taxon>
        <taxon>Magnoliopsida</taxon>
        <taxon>eudicotyledons</taxon>
        <taxon>Gunneridae</taxon>
        <taxon>Pentapetalae</taxon>
        <taxon>asterids</taxon>
        <taxon>campanulids</taxon>
        <taxon>Apiales</taxon>
        <taxon>Apiaceae</taxon>
        <taxon>Apioideae</taxon>
        <taxon>apioid superclade</taxon>
        <taxon>Tordylieae</taxon>
        <taxon>Tordyliinae</taxon>
        <taxon>Heracleum</taxon>
    </lineage>
</organism>
<evidence type="ECO:0000256" key="1">
    <source>
        <dbReference type="ARBA" id="ARBA00000971"/>
    </source>
</evidence>
<evidence type="ECO:0000256" key="3">
    <source>
        <dbReference type="ARBA" id="ARBA00013194"/>
    </source>
</evidence>
<evidence type="ECO:0000259" key="7">
    <source>
        <dbReference type="PROSITE" id="PS50072"/>
    </source>
</evidence>
<dbReference type="FunFam" id="2.40.100.10:FF:000022">
    <property type="entry name" value="Peptidyl-prolyl cis-trans isomerase CYP95"/>
    <property type="match status" value="1"/>
</dbReference>
<feature type="compositionally biased region" description="Basic and acidic residues" evidence="6">
    <location>
        <begin position="191"/>
        <end position="203"/>
    </location>
</feature>
<evidence type="ECO:0000256" key="2">
    <source>
        <dbReference type="ARBA" id="ARBA00007365"/>
    </source>
</evidence>
<comment type="catalytic activity">
    <reaction evidence="1">
        <text>[protein]-peptidylproline (omega=180) = [protein]-peptidylproline (omega=0)</text>
        <dbReference type="Rhea" id="RHEA:16237"/>
        <dbReference type="Rhea" id="RHEA-COMP:10747"/>
        <dbReference type="Rhea" id="RHEA-COMP:10748"/>
        <dbReference type="ChEBI" id="CHEBI:83833"/>
        <dbReference type="ChEBI" id="CHEBI:83834"/>
        <dbReference type="EC" id="5.2.1.8"/>
    </reaction>
</comment>
<dbReference type="GO" id="GO:0016018">
    <property type="term" value="F:cyclosporin A binding"/>
    <property type="evidence" value="ECO:0007669"/>
    <property type="project" value="TreeGrafter"/>
</dbReference>
<proteinExistence type="inferred from homology"/>
<accession>A0AAD8MKD4</accession>
<dbReference type="GO" id="GO:0006457">
    <property type="term" value="P:protein folding"/>
    <property type="evidence" value="ECO:0007669"/>
    <property type="project" value="TreeGrafter"/>
</dbReference>
<name>A0AAD8MKD4_9APIA</name>
<sequence>MSKRNPFVFLDVSIDGDPNERMVFELFYDLVPKTAENFRALCTGEKGISSKTGKPLHYKGTFFHRIKKGSTAQVGDLLKRDGSFGESIYVEKFPDERSKLSHDEPGLLSMAKADRDTRGSLFSITFEANHDLDRKHIVFGKLVEGHDVLKKIENCGDKEGKPVTTVKITKCGEDRNENQCSDKRKASKLRNGKEVLSEANSRDLRRKKKHKRSSKDRRKRRRRYYSSDSDSSSDTDTETETSESDSESDSDLSSSSESSSSSDDKRKKRKRSKRDRHRRGKKRDKRRDKRRKRRNKRSKHKSKRALGASSGTESSTDDDSATVSEKDRKHKNPAQVTGEVNLPLLGEREDMSLYYKKVDSPDLLERDEDDYPKENGQQQSNKIEMETKSEKSAQRDPDLVDYHPGKYRSRSISPTKILSRKSFSPKTSARKSPSMSPRRSMTPSRSMSRSRSVSGSPLRVTRGSRSLSKSPIRSGSSPSRSVSRSPASLKKGRSISPIPVCTRPGQSSSRSPTSSPLQGRRSRSPLKTSSRRSSRKLESISPIRSQKSISRSPVRSSRRSISRSSGRAPSRRSASRSRSPVRENSRNGRRARSPYADRTRSITRSPSLDGLSKQRIRRGRGFSQQYSNARRYHSPDRSPARLYRYGRSERDRYPSHRRSPRRHRTPPRERSPIRYRGRRSRTRSRSRSRSPIRNRRRSHSRSRSPVEMTRYRASPQRRITRRSRSLSHSSRSESPKRASKAKSVSSSESPPAKNGLVSYGDGSPDSGER</sequence>
<feature type="compositionally biased region" description="Basic residues" evidence="6">
    <location>
        <begin position="655"/>
        <end position="665"/>
    </location>
</feature>
<dbReference type="PRINTS" id="PR00153">
    <property type="entry name" value="CSAPPISMRASE"/>
</dbReference>
<feature type="compositionally biased region" description="Basic and acidic residues" evidence="6">
    <location>
        <begin position="175"/>
        <end position="184"/>
    </location>
</feature>
<dbReference type="GO" id="GO:0005737">
    <property type="term" value="C:cytoplasm"/>
    <property type="evidence" value="ECO:0007669"/>
    <property type="project" value="TreeGrafter"/>
</dbReference>
<feature type="compositionally biased region" description="Acidic residues" evidence="6">
    <location>
        <begin position="231"/>
        <end position="250"/>
    </location>
</feature>
<feature type="compositionally biased region" description="Basic residues" evidence="6">
    <location>
        <begin position="204"/>
        <end position="224"/>
    </location>
</feature>
<dbReference type="PANTHER" id="PTHR11071">
    <property type="entry name" value="PEPTIDYL-PROLYL CIS-TRANS ISOMERASE"/>
    <property type="match status" value="1"/>
</dbReference>
<comment type="caution">
    <text evidence="8">The sequence shown here is derived from an EMBL/GenBank/DDBJ whole genome shotgun (WGS) entry which is preliminary data.</text>
</comment>
<protein>
    <recommendedName>
        <fullName evidence="3">peptidylprolyl isomerase</fullName>
        <ecNumber evidence="3">5.2.1.8</ecNumber>
    </recommendedName>
</protein>